<keyword evidence="6" id="KW-0663">Pyridoxal phosphate</keyword>
<protein>
    <recommendedName>
        <fullName evidence="3">cysteine desulfurase</fullName>
        <ecNumber evidence="3">2.8.1.7</ecNumber>
    </recommendedName>
</protein>
<sequence>MYMDNIIYFDNFATTSLNEEVFDSMKNFLIYNYSNPSSLYEFSQKSRVAIEKSRENISNYINADKNELFFTSGGTEADNWAFIGMTLFKGRKNGHIILTAFEHSAILETAKFLKNRGFDVTYIFPDRDGFIDAKDVTDAIREDTFLVSVMYVNNEVGTIQDIKKICSFVKKKNPNIVFHTDAVQALSEIKIDVKDLNVDLLSVSGHKVHAPKGIGALYIKSGTEIENFIFGGSQERSRRAGTENVAGIVGFSKAIDILRDSREKNVSKRFALREYFLKILNENFSRFNINGSLENRYSGNINISFPGVDKEMLIMSMDFRGICISGGSACSSGAVEKSHVLDAMGIEEELKNSAVRISFGENNTFEEIDEFILALKEIID</sequence>
<reference evidence="12" key="1">
    <citation type="submission" date="2020-04" db="EMBL/GenBank/DDBJ databases">
        <title>Deep metagenomics examines the oral microbiome during advanced dental caries in children, revealing novel taxa and co-occurrences with host molecules.</title>
        <authorList>
            <person name="Baker J.L."/>
            <person name="Morton J.T."/>
            <person name="Dinis M."/>
            <person name="Alvarez R."/>
            <person name="Tran N.C."/>
            <person name="Knight R."/>
            <person name="Edlund A."/>
        </authorList>
    </citation>
    <scope>NUCLEOTIDE SEQUENCE</scope>
    <source>
        <strain evidence="12">JCVI_23_bin.11</strain>
    </source>
</reference>
<dbReference type="Pfam" id="PF00266">
    <property type="entry name" value="Aminotran_5"/>
    <property type="match status" value="1"/>
</dbReference>
<dbReference type="InterPro" id="IPR015422">
    <property type="entry name" value="PyrdxlP-dep_Trfase_small"/>
</dbReference>
<dbReference type="EC" id="2.8.1.7" evidence="3"/>
<gene>
    <name evidence="12" type="ORF">HXM94_02105</name>
</gene>
<dbReference type="GO" id="GO:0031071">
    <property type="term" value="F:cysteine desulfurase activity"/>
    <property type="evidence" value="ECO:0007669"/>
    <property type="project" value="UniProtKB-EC"/>
</dbReference>
<evidence type="ECO:0000313" key="13">
    <source>
        <dbReference type="Proteomes" id="UP000758611"/>
    </source>
</evidence>
<evidence type="ECO:0000256" key="9">
    <source>
        <dbReference type="ARBA" id="ARBA00050776"/>
    </source>
</evidence>
<feature type="domain" description="Aminotransferase class V" evidence="11">
    <location>
        <begin position="7"/>
        <end position="371"/>
    </location>
</feature>
<evidence type="ECO:0000256" key="8">
    <source>
        <dbReference type="ARBA" id="ARBA00023014"/>
    </source>
</evidence>
<dbReference type="Gene3D" id="1.10.260.50">
    <property type="match status" value="1"/>
</dbReference>
<evidence type="ECO:0000256" key="7">
    <source>
        <dbReference type="ARBA" id="ARBA00023004"/>
    </source>
</evidence>
<dbReference type="PANTHER" id="PTHR11601">
    <property type="entry name" value="CYSTEINE DESULFURYLASE FAMILY MEMBER"/>
    <property type="match status" value="1"/>
</dbReference>
<keyword evidence="5" id="KW-0479">Metal-binding</keyword>
<dbReference type="FunFam" id="3.40.640.10:FF:000084">
    <property type="entry name" value="IscS-like cysteine desulfurase"/>
    <property type="match status" value="1"/>
</dbReference>
<comment type="cofactor">
    <cofactor evidence="1 10">
        <name>pyridoxal 5'-phosphate</name>
        <dbReference type="ChEBI" id="CHEBI:597326"/>
    </cofactor>
</comment>
<dbReference type="EMBL" id="JABZRE010000004">
    <property type="protein sequence ID" value="MBF1306572.1"/>
    <property type="molecule type" value="Genomic_DNA"/>
</dbReference>
<comment type="caution">
    <text evidence="12">The sequence shown here is derived from an EMBL/GenBank/DDBJ whole genome shotgun (WGS) entry which is preliminary data.</text>
</comment>
<evidence type="ECO:0000256" key="6">
    <source>
        <dbReference type="ARBA" id="ARBA00022898"/>
    </source>
</evidence>
<dbReference type="Gene3D" id="3.40.640.10">
    <property type="entry name" value="Type I PLP-dependent aspartate aminotransferase-like (Major domain)"/>
    <property type="match status" value="1"/>
</dbReference>
<dbReference type="SUPFAM" id="SSF53383">
    <property type="entry name" value="PLP-dependent transferases"/>
    <property type="match status" value="1"/>
</dbReference>
<evidence type="ECO:0000256" key="1">
    <source>
        <dbReference type="ARBA" id="ARBA00001933"/>
    </source>
</evidence>
<evidence type="ECO:0000256" key="3">
    <source>
        <dbReference type="ARBA" id="ARBA00012239"/>
    </source>
</evidence>
<dbReference type="InterPro" id="IPR015424">
    <property type="entry name" value="PyrdxlP-dep_Trfase"/>
</dbReference>
<name>A0A930E2E6_9FIRM</name>
<keyword evidence="7" id="KW-0408">Iron</keyword>
<dbReference type="InterPro" id="IPR015421">
    <property type="entry name" value="PyrdxlP-dep_Trfase_major"/>
</dbReference>
<accession>A0A930E2E6</accession>
<keyword evidence="8" id="KW-0411">Iron-sulfur</keyword>
<evidence type="ECO:0000256" key="10">
    <source>
        <dbReference type="RuleBase" id="RU004504"/>
    </source>
</evidence>
<comment type="catalytic activity">
    <reaction evidence="9">
        <text>(sulfur carrier)-H + L-cysteine = (sulfur carrier)-SH + L-alanine</text>
        <dbReference type="Rhea" id="RHEA:43892"/>
        <dbReference type="Rhea" id="RHEA-COMP:14737"/>
        <dbReference type="Rhea" id="RHEA-COMP:14739"/>
        <dbReference type="ChEBI" id="CHEBI:29917"/>
        <dbReference type="ChEBI" id="CHEBI:35235"/>
        <dbReference type="ChEBI" id="CHEBI:57972"/>
        <dbReference type="ChEBI" id="CHEBI:64428"/>
        <dbReference type="EC" id="2.8.1.7"/>
    </reaction>
</comment>
<dbReference type="GO" id="GO:0046872">
    <property type="term" value="F:metal ion binding"/>
    <property type="evidence" value="ECO:0007669"/>
    <property type="project" value="UniProtKB-KW"/>
</dbReference>
<comment type="similarity">
    <text evidence="2">Belongs to the class-V pyridoxal-phosphate-dependent aminotransferase family. NifS/IscS subfamily.</text>
</comment>
<evidence type="ECO:0000256" key="4">
    <source>
        <dbReference type="ARBA" id="ARBA00022679"/>
    </source>
</evidence>
<proteinExistence type="inferred from homology"/>
<evidence type="ECO:0000259" key="11">
    <source>
        <dbReference type="Pfam" id="PF00266"/>
    </source>
</evidence>
<dbReference type="PROSITE" id="PS00595">
    <property type="entry name" value="AA_TRANSFER_CLASS_5"/>
    <property type="match status" value="1"/>
</dbReference>
<evidence type="ECO:0000256" key="5">
    <source>
        <dbReference type="ARBA" id="ARBA00022723"/>
    </source>
</evidence>
<keyword evidence="4" id="KW-0808">Transferase</keyword>
<dbReference type="Gene3D" id="3.90.1150.10">
    <property type="entry name" value="Aspartate Aminotransferase, domain 1"/>
    <property type="match status" value="1"/>
</dbReference>
<dbReference type="GO" id="GO:0051536">
    <property type="term" value="F:iron-sulfur cluster binding"/>
    <property type="evidence" value="ECO:0007669"/>
    <property type="project" value="UniProtKB-KW"/>
</dbReference>
<evidence type="ECO:0000256" key="2">
    <source>
        <dbReference type="ARBA" id="ARBA00006490"/>
    </source>
</evidence>
<dbReference type="InterPro" id="IPR020578">
    <property type="entry name" value="Aminotrans_V_PyrdxlP_BS"/>
</dbReference>
<dbReference type="PANTHER" id="PTHR11601:SF34">
    <property type="entry name" value="CYSTEINE DESULFURASE"/>
    <property type="match status" value="1"/>
</dbReference>
<evidence type="ECO:0000313" key="12">
    <source>
        <dbReference type="EMBL" id="MBF1306572.1"/>
    </source>
</evidence>
<dbReference type="InterPro" id="IPR000192">
    <property type="entry name" value="Aminotrans_V_dom"/>
</dbReference>
<dbReference type="PIRSF" id="PIRSF005572">
    <property type="entry name" value="NifS"/>
    <property type="match status" value="1"/>
</dbReference>
<dbReference type="AlphaFoldDB" id="A0A930E2E6"/>
<organism evidence="12 13">
    <name type="scientific">Parvimonas micra</name>
    <dbReference type="NCBI Taxonomy" id="33033"/>
    <lineage>
        <taxon>Bacteria</taxon>
        <taxon>Bacillati</taxon>
        <taxon>Bacillota</taxon>
        <taxon>Tissierellia</taxon>
        <taxon>Tissierellales</taxon>
        <taxon>Peptoniphilaceae</taxon>
        <taxon>Parvimonas</taxon>
    </lineage>
</organism>
<dbReference type="InterPro" id="IPR016454">
    <property type="entry name" value="Cysteine_dSase"/>
</dbReference>
<dbReference type="Proteomes" id="UP000758611">
    <property type="component" value="Unassembled WGS sequence"/>
</dbReference>